<dbReference type="InterPro" id="IPR020057">
    <property type="entry name" value="Ribosomal_bL25_b-dom"/>
</dbReference>
<accession>A0A1M5TWA2</accession>
<dbReference type="Gene3D" id="2.40.240.10">
    <property type="entry name" value="Ribosomal Protein L25, Chain P"/>
    <property type="match status" value="1"/>
</dbReference>
<dbReference type="InterPro" id="IPR011035">
    <property type="entry name" value="Ribosomal_bL25/Gln-tRNA_synth"/>
</dbReference>
<reference evidence="9" key="1">
    <citation type="submission" date="2016-11" db="EMBL/GenBank/DDBJ databases">
        <authorList>
            <person name="Varghese N."/>
            <person name="Submissions S."/>
        </authorList>
    </citation>
    <scope>NUCLEOTIDE SEQUENCE [LARGE SCALE GENOMIC DNA]</scope>
    <source>
        <strain evidence="9">DSM 15285</strain>
    </source>
</reference>
<dbReference type="EMBL" id="FQXH01000046">
    <property type="protein sequence ID" value="SHH54941.1"/>
    <property type="molecule type" value="Genomic_DNA"/>
</dbReference>
<evidence type="ECO:0000256" key="2">
    <source>
        <dbReference type="ARBA" id="ARBA00022884"/>
    </source>
</evidence>
<dbReference type="Gene3D" id="2.170.120.20">
    <property type="entry name" value="Ribosomal protein L25, beta domain"/>
    <property type="match status" value="1"/>
</dbReference>
<keyword evidence="2 5" id="KW-0694">RNA-binding</keyword>
<evidence type="ECO:0000256" key="1">
    <source>
        <dbReference type="ARBA" id="ARBA00022730"/>
    </source>
</evidence>
<dbReference type="STRING" id="1123350.SAMN02744040_02317"/>
<dbReference type="GO" id="GO:0003735">
    <property type="term" value="F:structural constituent of ribosome"/>
    <property type="evidence" value="ECO:0007669"/>
    <property type="project" value="InterPro"/>
</dbReference>
<dbReference type="RefSeq" id="WP_072726549.1">
    <property type="nucleotide sequence ID" value="NZ_FQXH01000046.1"/>
</dbReference>
<protein>
    <recommendedName>
        <fullName evidence="5">Large ribosomal subunit protein bL25</fullName>
    </recommendedName>
    <alternativeName>
        <fullName evidence="5">General stress protein CTC</fullName>
    </alternativeName>
</protein>
<evidence type="ECO:0000256" key="4">
    <source>
        <dbReference type="ARBA" id="ARBA00023274"/>
    </source>
</evidence>
<evidence type="ECO:0000259" key="7">
    <source>
        <dbReference type="Pfam" id="PF14693"/>
    </source>
</evidence>
<dbReference type="InterPro" id="IPR037121">
    <property type="entry name" value="Ribosomal_bL25_C"/>
</dbReference>
<evidence type="ECO:0000313" key="9">
    <source>
        <dbReference type="Proteomes" id="UP000242520"/>
    </source>
</evidence>
<feature type="domain" description="Large ribosomal subunit protein bL25 beta" evidence="7">
    <location>
        <begin position="97"/>
        <end position="179"/>
    </location>
</feature>
<dbReference type="GO" id="GO:0006412">
    <property type="term" value="P:translation"/>
    <property type="evidence" value="ECO:0007669"/>
    <property type="project" value="UniProtKB-UniRule"/>
</dbReference>
<dbReference type="InterPro" id="IPR020056">
    <property type="entry name" value="Rbsml_bL25/Gln-tRNA_synth_N"/>
</dbReference>
<dbReference type="OrthoDB" id="9790002at2"/>
<keyword evidence="9" id="KW-1185">Reference proteome</keyword>
<evidence type="ECO:0000313" key="8">
    <source>
        <dbReference type="EMBL" id="SHH54941.1"/>
    </source>
</evidence>
<evidence type="ECO:0000259" key="6">
    <source>
        <dbReference type="Pfam" id="PF01386"/>
    </source>
</evidence>
<dbReference type="PANTHER" id="PTHR33284">
    <property type="entry name" value="RIBOSOMAL PROTEIN L25/GLN-TRNA SYNTHETASE, ANTI-CODON-BINDING DOMAIN-CONTAINING PROTEIN"/>
    <property type="match status" value="1"/>
</dbReference>
<dbReference type="PANTHER" id="PTHR33284:SF1">
    <property type="entry name" value="RIBOSOMAL PROTEIN L25_GLN-TRNA SYNTHETASE, ANTI-CODON-BINDING DOMAIN-CONTAINING PROTEIN"/>
    <property type="match status" value="1"/>
</dbReference>
<keyword evidence="1 5" id="KW-0699">rRNA-binding</keyword>
<dbReference type="Pfam" id="PF14693">
    <property type="entry name" value="Ribosomal_TL5_C"/>
    <property type="match status" value="1"/>
</dbReference>
<evidence type="ECO:0000256" key="5">
    <source>
        <dbReference type="HAMAP-Rule" id="MF_01334"/>
    </source>
</evidence>
<gene>
    <name evidence="5" type="primary">rplY</name>
    <name evidence="5" type="synonym">ctc</name>
    <name evidence="8" type="ORF">SAMN02744040_02317</name>
</gene>
<organism evidence="8 9">
    <name type="scientific">Tepidibacter thalassicus DSM 15285</name>
    <dbReference type="NCBI Taxonomy" id="1123350"/>
    <lineage>
        <taxon>Bacteria</taxon>
        <taxon>Bacillati</taxon>
        <taxon>Bacillota</taxon>
        <taxon>Clostridia</taxon>
        <taxon>Peptostreptococcales</taxon>
        <taxon>Peptostreptococcaceae</taxon>
        <taxon>Tepidibacter</taxon>
    </lineage>
</organism>
<dbReference type="GO" id="GO:0008097">
    <property type="term" value="F:5S rRNA binding"/>
    <property type="evidence" value="ECO:0007669"/>
    <property type="project" value="InterPro"/>
</dbReference>
<keyword evidence="4 5" id="KW-0687">Ribonucleoprotein</keyword>
<dbReference type="Proteomes" id="UP000242520">
    <property type="component" value="Unassembled WGS sequence"/>
</dbReference>
<evidence type="ECO:0000256" key="3">
    <source>
        <dbReference type="ARBA" id="ARBA00022980"/>
    </source>
</evidence>
<keyword evidence="3 5" id="KW-0689">Ribosomal protein</keyword>
<dbReference type="InterPro" id="IPR020930">
    <property type="entry name" value="Ribosomal_uL5_bac-type"/>
</dbReference>
<dbReference type="NCBIfam" id="TIGR00731">
    <property type="entry name" value="bL25_bact_ctc"/>
    <property type="match status" value="1"/>
</dbReference>
<dbReference type="InterPro" id="IPR029751">
    <property type="entry name" value="Ribosomal_L25_dom"/>
</dbReference>
<sequence length="191" mass="21662">MELIARSSLGNVKAKALRKRGLVPGVLYGKNMNPISVVLDKKDLKKIYQEKRENEVFDVNLNGQTHTVYIHEVQRDVIDDKEFIHFDLHKVTNEDFIHTHVPVVLVNKDQIESQGLVVQQQLLDVEVKYPVYNKTTEINVDMSQLYNGGSLTVADLTVPQGVSVLNDRNAIVASVSYPKMHEPIEDIDEVE</sequence>
<dbReference type="CDD" id="cd00495">
    <property type="entry name" value="Ribosomal_L25_TL5_CTC"/>
    <property type="match status" value="1"/>
</dbReference>
<dbReference type="SUPFAM" id="SSF50715">
    <property type="entry name" value="Ribosomal protein L25-like"/>
    <property type="match status" value="1"/>
</dbReference>
<comment type="similarity">
    <text evidence="5">Belongs to the bacterial ribosomal protein bL25 family. CTC subfamily.</text>
</comment>
<proteinExistence type="inferred from homology"/>
<dbReference type="InterPro" id="IPR001021">
    <property type="entry name" value="Ribosomal_bL25_long"/>
</dbReference>
<comment type="subunit">
    <text evidence="5">Part of the 50S ribosomal subunit; part of the 5S rRNA/L5/L18/L25 subcomplex. Contacts the 5S rRNA. Binds to the 5S rRNA independently of L5 and L18.</text>
</comment>
<dbReference type="Pfam" id="PF01386">
    <property type="entry name" value="Ribosomal_L25p"/>
    <property type="match status" value="1"/>
</dbReference>
<dbReference type="HAMAP" id="MF_01334">
    <property type="entry name" value="Ribosomal_bL25_CTC"/>
    <property type="match status" value="1"/>
</dbReference>
<feature type="domain" description="Large ribosomal subunit protein bL25 L25" evidence="6">
    <location>
        <begin position="3"/>
        <end position="88"/>
    </location>
</feature>
<comment type="function">
    <text evidence="5">This is one of the proteins that binds to the 5S RNA in the ribosome where it forms part of the central protuberance.</text>
</comment>
<dbReference type="AlphaFoldDB" id="A0A1M5TWA2"/>
<name>A0A1M5TWA2_9FIRM</name>
<dbReference type="GO" id="GO:0022625">
    <property type="term" value="C:cytosolic large ribosomal subunit"/>
    <property type="evidence" value="ECO:0007669"/>
    <property type="project" value="TreeGrafter"/>
</dbReference>